<dbReference type="PANTHER" id="PTHR42733">
    <property type="entry name" value="DJ-1 PROTEIN"/>
    <property type="match status" value="1"/>
</dbReference>
<dbReference type="NCBIfam" id="TIGR01382">
    <property type="entry name" value="PfpI"/>
    <property type="match status" value="1"/>
</dbReference>
<gene>
    <name evidence="3" type="ORF">ACETWP_12665</name>
</gene>
<protein>
    <submittedName>
        <fullName evidence="3">DJ-1/PfpI/YhbO family deglycase/protease</fullName>
    </submittedName>
</protein>
<dbReference type="SUPFAM" id="SSF52317">
    <property type="entry name" value="Class I glutamine amidotransferase-like"/>
    <property type="match status" value="1"/>
</dbReference>
<dbReference type="RefSeq" id="WP_373972613.1">
    <property type="nucleotide sequence ID" value="NZ_JBHDLJ010000010.1"/>
</dbReference>
<comment type="similarity">
    <text evidence="1">Belongs to the peptidase C56 family.</text>
</comment>
<comment type="caution">
    <text evidence="3">The sequence shown here is derived from an EMBL/GenBank/DDBJ whole genome shotgun (WGS) entry which is preliminary data.</text>
</comment>
<dbReference type="Gene3D" id="3.40.50.880">
    <property type="match status" value="1"/>
</dbReference>
<name>A0ABV4UP87_9MICC</name>
<dbReference type="InterPro" id="IPR006286">
    <property type="entry name" value="C56_PfpI-like"/>
</dbReference>
<dbReference type="EMBL" id="JBHDLJ010000010">
    <property type="protein sequence ID" value="MFB0835443.1"/>
    <property type="molecule type" value="Genomic_DNA"/>
</dbReference>
<sequence length="184" mass="19301">MAEISGKKILFVSTNSGVEQDELMVPLEELGAAGATVTVAAQKAGPIKTLIGDAEPGEDVQAERAMSDIDPAEFDLLVVPGGTLNADSLRLDEDAQRIVKAFASSGRPVASICHGPWLLIETGLAQGKMLTSYRSVRTDAVNAGAEWLDKAVVRCDMQGYTLVTSRDPGDLDAFVGEIKGVLGA</sequence>
<reference evidence="3 4" key="1">
    <citation type="submission" date="2024-09" db="EMBL/GenBank/DDBJ databases">
        <authorList>
            <person name="Salinas-Garcia M.A."/>
            <person name="Prieme A."/>
        </authorList>
    </citation>
    <scope>NUCLEOTIDE SEQUENCE [LARGE SCALE GENOMIC DNA]</scope>
    <source>
        <strain evidence="3 4">DSM 21081</strain>
    </source>
</reference>
<dbReference type="Proteomes" id="UP001575652">
    <property type="component" value="Unassembled WGS sequence"/>
</dbReference>
<proteinExistence type="inferred from homology"/>
<dbReference type="PROSITE" id="PS51276">
    <property type="entry name" value="PEPTIDASE_C56_PFPI"/>
    <property type="match status" value="1"/>
</dbReference>
<evidence type="ECO:0000256" key="1">
    <source>
        <dbReference type="ARBA" id="ARBA00008542"/>
    </source>
</evidence>
<evidence type="ECO:0000313" key="4">
    <source>
        <dbReference type="Proteomes" id="UP001575652"/>
    </source>
</evidence>
<dbReference type="InterPro" id="IPR002818">
    <property type="entry name" value="DJ-1/PfpI"/>
</dbReference>
<dbReference type="InterPro" id="IPR029062">
    <property type="entry name" value="Class_I_gatase-like"/>
</dbReference>
<accession>A0ABV4UP87</accession>
<evidence type="ECO:0000313" key="3">
    <source>
        <dbReference type="EMBL" id="MFB0835443.1"/>
    </source>
</evidence>
<dbReference type="Pfam" id="PF01965">
    <property type="entry name" value="DJ-1_PfpI"/>
    <property type="match status" value="1"/>
</dbReference>
<organism evidence="3 4">
    <name type="scientific">Arthrobacter halodurans</name>
    <dbReference type="NCBI Taxonomy" id="516699"/>
    <lineage>
        <taxon>Bacteria</taxon>
        <taxon>Bacillati</taxon>
        <taxon>Actinomycetota</taxon>
        <taxon>Actinomycetes</taxon>
        <taxon>Micrococcales</taxon>
        <taxon>Micrococcaceae</taxon>
        <taxon>Arthrobacter</taxon>
    </lineage>
</organism>
<feature type="domain" description="DJ-1/PfpI" evidence="2">
    <location>
        <begin position="7"/>
        <end position="178"/>
    </location>
</feature>
<keyword evidence="4" id="KW-1185">Reference proteome</keyword>
<dbReference type="PANTHER" id="PTHR42733:SF12">
    <property type="entry name" value="PROTEINASE"/>
    <property type="match status" value="1"/>
</dbReference>
<evidence type="ECO:0000259" key="2">
    <source>
        <dbReference type="Pfam" id="PF01965"/>
    </source>
</evidence>